<dbReference type="NCBIfam" id="TIGR01488">
    <property type="entry name" value="HAD-SF-IB"/>
    <property type="match status" value="1"/>
</dbReference>
<name>A0A9P9IS58_9PLEO</name>
<dbReference type="InterPro" id="IPR006384">
    <property type="entry name" value="HAD_hydro_PyrdxlP_Pase-like"/>
</dbReference>
<evidence type="ECO:0000313" key="2">
    <source>
        <dbReference type="EMBL" id="KAH7130441.1"/>
    </source>
</evidence>
<dbReference type="Gene3D" id="3.90.1470.20">
    <property type="match status" value="1"/>
</dbReference>
<dbReference type="PANTHER" id="PTHR28181:SF2">
    <property type="entry name" value="PHOSPHORIC MONOESTER HYDROLASE"/>
    <property type="match status" value="1"/>
</dbReference>
<dbReference type="PANTHER" id="PTHR28181">
    <property type="entry name" value="UPF0655 PROTEIN YCR015C"/>
    <property type="match status" value="1"/>
</dbReference>
<dbReference type="OrthoDB" id="10014216at2759"/>
<protein>
    <submittedName>
        <fullName evidence="2">HAD-like domain-containing protein</fullName>
    </submittedName>
</protein>
<accession>A0A9P9IS58</accession>
<reference evidence="2" key="1">
    <citation type="journal article" date="2021" name="Nat. Commun.">
        <title>Genetic determinants of endophytism in the Arabidopsis root mycobiome.</title>
        <authorList>
            <person name="Mesny F."/>
            <person name="Miyauchi S."/>
            <person name="Thiergart T."/>
            <person name="Pickel B."/>
            <person name="Atanasova L."/>
            <person name="Karlsson M."/>
            <person name="Huettel B."/>
            <person name="Barry K.W."/>
            <person name="Haridas S."/>
            <person name="Chen C."/>
            <person name="Bauer D."/>
            <person name="Andreopoulos W."/>
            <person name="Pangilinan J."/>
            <person name="LaButti K."/>
            <person name="Riley R."/>
            <person name="Lipzen A."/>
            <person name="Clum A."/>
            <person name="Drula E."/>
            <person name="Henrissat B."/>
            <person name="Kohler A."/>
            <person name="Grigoriev I.V."/>
            <person name="Martin F.M."/>
            <person name="Hacquard S."/>
        </authorList>
    </citation>
    <scope>NUCLEOTIDE SEQUENCE</scope>
    <source>
        <strain evidence="2">MPI-CAGE-CH-0243</strain>
    </source>
</reference>
<dbReference type="InterPro" id="IPR050849">
    <property type="entry name" value="HAD-like_hydrolase_phosphatase"/>
</dbReference>
<dbReference type="GO" id="GO:0016791">
    <property type="term" value="F:phosphatase activity"/>
    <property type="evidence" value="ECO:0007669"/>
    <property type="project" value="InterPro"/>
</dbReference>
<evidence type="ECO:0000313" key="3">
    <source>
        <dbReference type="Proteomes" id="UP000700596"/>
    </source>
</evidence>
<organism evidence="2 3">
    <name type="scientific">Dendryphion nanum</name>
    <dbReference type="NCBI Taxonomy" id="256645"/>
    <lineage>
        <taxon>Eukaryota</taxon>
        <taxon>Fungi</taxon>
        <taxon>Dikarya</taxon>
        <taxon>Ascomycota</taxon>
        <taxon>Pezizomycotina</taxon>
        <taxon>Dothideomycetes</taxon>
        <taxon>Pleosporomycetidae</taxon>
        <taxon>Pleosporales</taxon>
        <taxon>Torulaceae</taxon>
        <taxon>Dendryphion</taxon>
    </lineage>
</organism>
<dbReference type="InterPro" id="IPR023214">
    <property type="entry name" value="HAD_sf"/>
</dbReference>
<dbReference type="EMBL" id="JAGMWT010000004">
    <property type="protein sequence ID" value="KAH7130441.1"/>
    <property type="molecule type" value="Genomic_DNA"/>
</dbReference>
<evidence type="ECO:0000256" key="1">
    <source>
        <dbReference type="ARBA" id="ARBA00022801"/>
    </source>
</evidence>
<dbReference type="Proteomes" id="UP000700596">
    <property type="component" value="Unassembled WGS sequence"/>
</dbReference>
<gene>
    <name evidence="2" type="ORF">B0J11DRAFT_252062</name>
</gene>
<dbReference type="InterPro" id="IPR036412">
    <property type="entry name" value="HAD-like_sf"/>
</dbReference>
<keyword evidence="3" id="KW-1185">Reference proteome</keyword>
<dbReference type="Gene3D" id="3.40.50.1000">
    <property type="entry name" value="HAD superfamily/HAD-like"/>
    <property type="match status" value="1"/>
</dbReference>
<sequence length="279" mass="30845">MGVQNALAELPAMKTNPKFIFFTDFDGTITLQDSNDFMTDNLGYGAERRKQLTKECLEGKITFQESFRDMMESVKKPYSECIQFLVDNVQLDPHFAEFFQWSLANNVPVVVVSSGMEPIIKALLKSLIGPDAEKMEVIANFAGPRPGKSLDDEAGWEILFRHPESGFGHDKSVILRKYASLPDDVRPTMFYAGDGVSDLSAARETDLLFAKQGHDLITYCVKEDIPFTTFKDWSSILEGVKEITSGKKSVKDAAVEGHKAYLSGAAGIAPNSDGIPTKK</sequence>
<dbReference type="SUPFAM" id="SSF56784">
    <property type="entry name" value="HAD-like"/>
    <property type="match status" value="1"/>
</dbReference>
<dbReference type="AlphaFoldDB" id="A0A9P9IS58"/>
<dbReference type="Pfam" id="PF12710">
    <property type="entry name" value="HAD"/>
    <property type="match status" value="1"/>
</dbReference>
<dbReference type="NCBIfam" id="TIGR01489">
    <property type="entry name" value="DKMTPPase-SF"/>
    <property type="match status" value="1"/>
</dbReference>
<keyword evidence="1" id="KW-0378">Hydrolase</keyword>
<comment type="caution">
    <text evidence="2">The sequence shown here is derived from an EMBL/GenBank/DDBJ whole genome shotgun (WGS) entry which is preliminary data.</text>
</comment>
<proteinExistence type="predicted"/>